<dbReference type="RefSeq" id="WP_311510957.1">
    <property type="nucleotide sequence ID" value="NZ_JAVREP010000003.1"/>
</dbReference>
<organism evidence="1 2">
    <name type="scientific">Nocardiopsis lambiniae</name>
    <dbReference type="NCBI Taxonomy" id="3075539"/>
    <lineage>
        <taxon>Bacteria</taxon>
        <taxon>Bacillati</taxon>
        <taxon>Actinomycetota</taxon>
        <taxon>Actinomycetes</taxon>
        <taxon>Streptosporangiales</taxon>
        <taxon>Nocardiopsidaceae</taxon>
        <taxon>Nocardiopsis</taxon>
    </lineage>
</organism>
<dbReference type="Proteomes" id="UP001183390">
    <property type="component" value="Unassembled WGS sequence"/>
</dbReference>
<gene>
    <name evidence="1" type="ORF">RM479_07335</name>
</gene>
<accession>A0ABU2M6L1</accession>
<dbReference type="EMBL" id="JAVREP010000003">
    <property type="protein sequence ID" value="MDT0328224.1"/>
    <property type="molecule type" value="Genomic_DNA"/>
</dbReference>
<evidence type="ECO:0000313" key="1">
    <source>
        <dbReference type="EMBL" id="MDT0328224.1"/>
    </source>
</evidence>
<evidence type="ECO:0000313" key="2">
    <source>
        <dbReference type="Proteomes" id="UP001183390"/>
    </source>
</evidence>
<keyword evidence="2" id="KW-1185">Reference proteome</keyword>
<proteinExistence type="predicted"/>
<comment type="caution">
    <text evidence="1">The sequence shown here is derived from an EMBL/GenBank/DDBJ whole genome shotgun (WGS) entry which is preliminary data.</text>
</comment>
<name>A0ABU2M6L1_9ACTN</name>
<protein>
    <submittedName>
        <fullName evidence="1">Uncharacterized protein</fullName>
    </submittedName>
</protein>
<sequence length="66" mass="6986">MNGIHLDDLLEAAVEALDLSGTELPSPLSGRVSAVRTALEHTRRTGDAHEAVRLLDLALEAAGGRR</sequence>
<reference evidence="2" key="1">
    <citation type="submission" date="2023-07" db="EMBL/GenBank/DDBJ databases">
        <title>30 novel species of actinomycetes from the DSMZ collection.</title>
        <authorList>
            <person name="Nouioui I."/>
        </authorList>
    </citation>
    <scope>NUCLEOTIDE SEQUENCE [LARGE SCALE GENOMIC DNA]</scope>
    <source>
        <strain evidence="2">DSM 44743</strain>
    </source>
</reference>